<evidence type="ECO:0000256" key="4">
    <source>
        <dbReference type="ARBA" id="ARBA00022679"/>
    </source>
</evidence>
<dbReference type="OrthoDB" id="9801954at2"/>
<sequence>MESVSVVIITLNEEKRIGRLLDDLCQQTHRDFEVILVDSNSDDATCDVARSYAESLPALTIHRMETRGVSLGRNTGASLANNERLLFLDADVRLSADFLTKAVNQLNDKDLDVAGVYMGATNLPMVQKLCYAAFNGGMFATQFFFPTAVGACIFSTRAAHEKLNGFDERITLCEDCDYVRRASKNARFRFINTTFDFDPRRLDQDGMMATGMTYVKANVRRFFFGEMRNNEMEYKFGHYHEQK</sequence>
<dbReference type="Pfam" id="PF00535">
    <property type="entry name" value="Glycos_transf_2"/>
    <property type="match status" value="1"/>
</dbReference>
<feature type="domain" description="Glycosyltransferase 2-like" evidence="6">
    <location>
        <begin position="5"/>
        <end position="115"/>
    </location>
</feature>
<comment type="subcellular location">
    <subcellularLocation>
        <location evidence="1">Cell membrane</location>
    </subcellularLocation>
</comment>
<dbReference type="STRING" id="1121869.SAMN03084138_00746"/>
<dbReference type="InterPro" id="IPR001173">
    <property type="entry name" value="Glyco_trans_2-like"/>
</dbReference>
<dbReference type="GO" id="GO:0016757">
    <property type="term" value="F:glycosyltransferase activity"/>
    <property type="evidence" value="ECO:0007669"/>
    <property type="project" value="UniProtKB-KW"/>
</dbReference>
<dbReference type="RefSeq" id="WP_017015253.1">
    <property type="nucleotide sequence ID" value="NZ_FOWR01000004.1"/>
</dbReference>
<accession>A0A1I5KTL6</accession>
<protein>
    <submittedName>
        <fullName evidence="7">Glycosyl transferase family 2</fullName>
    </submittedName>
</protein>
<dbReference type="GeneID" id="35872604"/>
<keyword evidence="2" id="KW-1003">Cell membrane</keyword>
<keyword evidence="3" id="KW-0328">Glycosyltransferase</keyword>
<evidence type="ECO:0000256" key="1">
    <source>
        <dbReference type="ARBA" id="ARBA00004236"/>
    </source>
</evidence>
<evidence type="ECO:0000256" key="3">
    <source>
        <dbReference type="ARBA" id="ARBA00022676"/>
    </source>
</evidence>
<keyword evidence="4 7" id="KW-0808">Transferase</keyword>
<dbReference type="PANTHER" id="PTHR43646">
    <property type="entry name" value="GLYCOSYLTRANSFERASE"/>
    <property type="match status" value="1"/>
</dbReference>
<dbReference type="AlphaFoldDB" id="A0A1I5KTL6"/>
<evidence type="ECO:0000313" key="7">
    <source>
        <dbReference type="EMBL" id="SFO88337.1"/>
    </source>
</evidence>
<evidence type="ECO:0000256" key="2">
    <source>
        <dbReference type="ARBA" id="ARBA00022475"/>
    </source>
</evidence>
<reference evidence="7 8" key="1">
    <citation type="submission" date="2016-10" db="EMBL/GenBank/DDBJ databases">
        <authorList>
            <person name="de Groot N.N."/>
        </authorList>
    </citation>
    <scope>NUCLEOTIDE SEQUENCE [LARGE SCALE GENOMIC DNA]</scope>
    <source>
        <strain evidence="7 8">DSM 15893</strain>
    </source>
</reference>
<evidence type="ECO:0000259" key="6">
    <source>
        <dbReference type="Pfam" id="PF00535"/>
    </source>
</evidence>
<keyword evidence="5" id="KW-0472">Membrane</keyword>
<dbReference type="GO" id="GO:0005886">
    <property type="term" value="C:plasma membrane"/>
    <property type="evidence" value="ECO:0007669"/>
    <property type="project" value="UniProtKB-SubCell"/>
</dbReference>
<dbReference type="Gene3D" id="3.90.550.10">
    <property type="entry name" value="Spore Coat Polysaccharide Biosynthesis Protein SpsA, Chain A"/>
    <property type="match status" value="1"/>
</dbReference>
<gene>
    <name evidence="7" type="ORF">SAMN03084138_00746</name>
</gene>
<dbReference type="Proteomes" id="UP000182692">
    <property type="component" value="Unassembled WGS sequence"/>
</dbReference>
<dbReference type="PANTHER" id="PTHR43646:SF2">
    <property type="entry name" value="GLYCOSYLTRANSFERASE 2-LIKE DOMAIN-CONTAINING PROTEIN"/>
    <property type="match status" value="1"/>
</dbReference>
<dbReference type="EMBL" id="FOWR01000004">
    <property type="protein sequence ID" value="SFO88337.1"/>
    <property type="molecule type" value="Genomic_DNA"/>
</dbReference>
<organism evidence="7 8">
    <name type="scientific">Enterovibrio norvegicus DSM 15893</name>
    <dbReference type="NCBI Taxonomy" id="1121869"/>
    <lineage>
        <taxon>Bacteria</taxon>
        <taxon>Pseudomonadati</taxon>
        <taxon>Pseudomonadota</taxon>
        <taxon>Gammaproteobacteria</taxon>
        <taxon>Vibrionales</taxon>
        <taxon>Vibrionaceae</taxon>
        <taxon>Enterovibrio</taxon>
    </lineage>
</organism>
<evidence type="ECO:0000313" key="8">
    <source>
        <dbReference type="Proteomes" id="UP000182692"/>
    </source>
</evidence>
<evidence type="ECO:0000256" key="5">
    <source>
        <dbReference type="ARBA" id="ARBA00023136"/>
    </source>
</evidence>
<name>A0A1I5KTL6_9GAMM</name>
<dbReference type="SUPFAM" id="SSF53448">
    <property type="entry name" value="Nucleotide-diphospho-sugar transferases"/>
    <property type="match status" value="1"/>
</dbReference>
<proteinExistence type="predicted"/>
<dbReference type="InterPro" id="IPR029044">
    <property type="entry name" value="Nucleotide-diphossugar_trans"/>
</dbReference>